<evidence type="ECO:0000256" key="1">
    <source>
        <dbReference type="SAM" id="MobiDB-lite"/>
    </source>
</evidence>
<proteinExistence type="predicted"/>
<evidence type="ECO:0000313" key="3">
    <source>
        <dbReference type="Proteomes" id="UP000016933"/>
    </source>
</evidence>
<name>N1PCW2_DOTSN</name>
<protein>
    <submittedName>
        <fullName evidence="2">Uncharacterized protein</fullName>
    </submittedName>
</protein>
<keyword evidence="3" id="KW-1185">Reference proteome</keyword>
<feature type="compositionally biased region" description="Basic residues" evidence="1">
    <location>
        <begin position="75"/>
        <end position="89"/>
    </location>
</feature>
<sequence length="89" mass="10003">MQIAVTRRTTARTEMRSLTTTTGTVSAAMTRSPPMATSWMPTSSVKTTTRSTKTISVSMLMHRLTGLLQPCSDKTRHRHRHPLRALHVR</sequence>
<dbReference type="EMBL" id="KB446543">
    <property type="protein sequence ID" value="EME40408.1"/>
    <property type="molecule type" value="Genomic_DNA"/>
</dbReference>
<reference evidence="3" key="1">
    <citation type="journal article" date="2012" name="PLoS Genet.">
        <title>The genomes of the fungal plant pathogens Cladosporium fulvum and Dothistroma septosporum reveal adaptation to different hosts and lifestyles but also signatures of common ancestry.</title>
        <authorList>
            <person name="de Wit P.J.G.M."/>
            <person name="van der Burgt A."/>
            <person name="Oekmen B."/>
            <person name="Stergiopoulos I."/>
            <person name="Abd-Elsalam K.A."/>
            <person name="Aerts A.L."/>
            <person name="Bahkali A.H."/>
            <person name="Beenen H.G."/>
            <person name="Chettri P."/>
            <person name="Cox M.P."/>
            <person name="Datema E."/>
            <person name="de Vries R.P."/>
            <person name="Dhillon B."/>
            <person name="Ganley A.R."/>
            <person name="Griffiths S.A."/>
            <person name="Guo Y."/>
            <person name="Hamelin R.C."/>
            <person name="Henrissat B."/>
            <person name="Kabir M.S."/>
            <person name="Jashni M.K."/>
            <person name="Kema G."/>
            <person name="Klaubauf S."/>
            <person name="Lapidus A."/>
            <person name="Levasseur A."/>
            <person name="Lindquist E."/>
            <person name="Mehrabi R."/>
            <person name="Ohm R.A."/>
            <person name="Owen T.J."/>
            <person name="Salamov A."/>
            <person name="Schwelm A."/>
            <person name="Schijlen E."/>
            <person name="Sun H."/>
            <person name="van den Burg H.A."/>
            <person name="van Ham R.C.H.J."/>
            <person name="Zhang S."/>
            <person name="Goodwin S.B."/>
            <person name="Grigoriev I.V."/>
            <person name="Collemare J."/>
            <person name="Bradshaw R.E."/>
        </authorList>
    </citation>
    <scope>NUCLEOTIDE SEQUENCE [LARGE SCALE GENOMIC DNA]</scope>
    <source>
        <strain evidence="3">NZE10 / CBS 128990</strain>
    </source>
</reference>
<dbReference type="HOGENOM" id="CLU_2454725_0_0_1"/>
<evidence type="ECO:0000313" key="2">
    <source>
        <dbReference type="EMBL" id="EME40408.1"/>
    </source>
</evidence>
<dbReference type="AlphaFoldDB" id="N1PCW2"/>
<accession>N1PCW2</accession>
<organism evidence="2 3">
    <name type="scientific">Dothistroma septosporum (strain NZE10 / CBS 128990)</name>
    <name type="common">Red band needle blight fungus</name>
    <name type="synonym">Mycosphaerella pini</name>
    <dbReference type="NCBI Taxonomy" id="675120"/>
    <lineage>
        <taxon>Eukaryota</taxon>
        <taxon>Fungi</taxon>
        <taxon>Dikarya</taxon>
        <taxon>Ascomycota</taxon>
        <taxon>Pezizomycotina</taxon>
        <taxon>Dothideomycetes</taxon>
        <taxon>Dothideomycetidae</taxon>
        <taxon>Mycosphaerellales</taxon>
        <taxon>Mycosphaerellaceae</taxon>
        <taxon>Dothistroma</taxon>
    </lineage>
</organism>
<reference evidence="2 3" key="2">
    <citation type="journal article" date="2012" name="PLoS Pathog.">
        <title>Diverse lifestyles and strategies of plant pathogenesis encoded in the genomes of eighteen Dothideomycetes fungi.</title>
        <authorList>
            <person name="Ohm R.A."/>
            <person name="Feau N."/>
            <person name="Henrissat B."/>
            <person name="Schoch C.L."/>
            <person name="Horwitz B.A."/>
            <person name="Barry K.W."/>
            <person name="Condon B.J."/>
            <person name="Copeland A.C."/>
            <person name="Dhillon B."/>
            <person name="Glaser F."/>
            <person name="Hesse C.N."/>
            <person name="Kosti I."/>
            <person name="LaButti K."/>
            <person name="Lindquist E.A."/>
            <person name="Lucas S."/>
            <person name="Salamov A.A."/>
            <person name="Bradshaw R.E."/>
            <person name="Ciuffetti L."/>
            <person name="Hamelin R.C."/>
            <person name="Kema G.H.J."/>
            <person name="Lawrence C."/>
            <person name="Scott J.A."/>
            <person name="Spatafora J.W."/>
            <person name="Turgeon B.G."/>
            <person name="de Wit P.J.G.M."/>
            <person name="Zhong S."/>
            <person name="Goodwin S.B."/>
            <person name="Grigoriev I.V."/>
        </authorList>
    </citation>
    <scope>NUCLEOTIDE SEQUENCE [LARGE SCALE GENOMIC DNA]</scope>
    <source>
        <strain evidence="3">NZE10 / CBS 128990</strain>
    </source>
</reference>
<feature type="region of interest" description="Disordered" evidence="1">
    <location>
        <begin position="70"/>
        <end position="89"/>
    </location>
</feature>
<feature type="region of interest" description="Disordered" evidence="1">
    <location>
        <begin position="1"/>
        <end position="50"/>
    </location>
</feature>
<gene>
    <name evidence="2" type="ORF">DOTSEDRAFT_55631</name>
</gene>
<dbReference type="Proteomes" id="UP000016933">
    <property type="component" value="Unassembled WGS sequence"/>
</dbReference>